<proteinExistence type="inferred from homology"/>
<keyword evidence="5 6" id="KW-0949">S-adenosyl-L-methionine</keyword>
<dbReference type="EMBL" id="QFOI01000013">
    <property type="protein sequence ID" value="PZP52073.1"/>
    <property type="molecule type" value="Genomic_DNA"/>
</dbReference>
<name>A0A2W5FAV5_9SPHI</name>
<dbReference type="PIRSF" id="PIRSF000401">
    <property type="entry name" value="RPL11_MTase"/>
    <property type="match status" value="1"/>
</dbReference>
<dbReference type="GO" id="GO:0005840">
    <property type="term" value="C:ribosome"/>
    <property type="evidence" value="ECO:0007669"/>
    <property type="project" value="UniProtKB-KW"/>
</dbReference>
<evidence type="ECO:0000313" key="7">
    <source>
        <dbReference type="EMBL" id="PZP52073.1"/>
    </source>
</evidence>
<keyword evidence="3 6" id="KW-0489">Methyltransferase</keyword>
<dbReference type="HAMAP" id="MF_00735">
    <property type="entry name" value="Methyltr_PrmA"/>
    <property type="match status" value="1"/>
</dbReference>
<dbReference type="GO" id="GO:0032259">
    <property type="term" value="P:methylation"/>
    <property type="evidence" value="ECO:0007669"/>
    <property type="project" value="UniProtKB-KW"/>
</dbReference>
<sequence>MLLQTFSYTIKNPVQMKSYKEITISPISEEEEDLFIGLLSDLEYSGFEQENNQLKAYIDDTLFDLVALNALAKEFNFQYAVSNLQEQNWNELWESNFSPVLVDDFVGLRANFHPSFGNQVEHELVITPKMSFGTGHHATTYMMIQQMRNLQFEDKTVFDFGTGTGILAILAEKLGAKSVLAIDNDEWSINNSQENLEANNVSKIELQLLSTIPTEQSFDIILANINLNVIVENLKFMFGILKNGGNLVLSGLLKEDEKTILDVAAPYNLKHENTLTRLNWISMLFSK</sequence>
<dbReference type="AlphaFoldDB" id="A0A2W5FAV5"/>
<feature type="binding site" evidence="6">
    <location>
        <position position="140"/>
    </location>
    <ligand>
        <name>S-adenosyl-L-methionine</name>
        <dbReference type="ChEBI" id="CHEBI:59789"/>
    </ligand>
</feature>
<feature type="binding site" evidence="6">
    <location>
        <position position="183"/>
    </location>
    <ligand>
        <name>S-adenosyl-L-methionine</name>
        <dbReference type="ChEBI" id="CHEBI:59789"/>
    </ligand>
</feature>
<evidence type="ECO:0000313" key="8">
    <source>
        <dbReference type="Proteomes" id="UP000249645"/>
    </source>
</evidence>
<dbReference type="InterPro" id="IPR029063">
    <property type="entry name" value="SAM-dependent_MTases_sf"/>
</dbReference>
<dbReference type="EC" id="2.1.1.-" evidence="6"/>
<evidence type="ECO:0000256" key="6">
    <source>
        <dbReference type="HAMAP-Rule" id="MF_00735"/>
    </source>
</evidence>
<dbReference type="InterPro" id="IPR050078">
    <property type="entry name" value="Ribosomal_L11_MeTrfase_PrmA"/>
</dbReference>
<dbReference type="Pfam" id="PF06325">
    <property type="entry name" value="PrmA"/>
    <property type="match status" value="1"/>
</dbReference>
<keyword evidence="7" id="KW-0687">Ribonucleoprotein</keyword>
<dbReference type="Proteomes" id="UP000249645">
    <property type="component" value="Unassembled WGS sequence"/>
</dbReference>
<comment type="subcellular location">
    <subcellularLocation>
        <location evidence="6">Cytoplasm</location>
    </subcellularLocation>
</comment>
<comment type="caution">
    <text evidence="7">The sequence shown here is derived from an EMBL/GenBank/DDBJ whole genome shotgun (WGS) entry which is preliminary data.</text>
</comment>
<dbReference type="SUPFAM" id="SSF53335">
    <property type="entry name" value="S-adenosyl-L-methionine-dependent methyltransferases"/>
    <property type="match status" value="1"/>
</dbReference>
<keyword evidence="4 6" id="KW-0808">Transferase</keyword>
<dbReference type="GO" id="GO:0008276">
    <property type="term" value="F:protein methyltransferase activity"/>
    <property type="evidence" value="ECO:0007669"/>
    <property type="project" value="UniProtKB-UniRule"/>
</dbReference>
<dbReference type="CDD" id="cd02440">
    <property type="entry name" value="AdoMet_MTases"/>
    <property type="match status" value="1"/>
</dbReference>
<evidence type="ECO:0000256" key="5">
    <source>
        <dbReference type="ARBA" id="ARBA00022691"/>
    </source>
</evidence>
<evidence type="ECO:0000256" key="4">
    <source>
        <dbReference type="ARBA" id="ARBA00022679"/>
    </source>
</evidence>
<keyword evidence="7" id="KW-0689">Ribosomal protein</keyword>
<organism evidence="7 8">
    <name type="scientific">Pseudopedobacter saltans</name>
    <dbReference type="NCBI Taxonomy" id="151895"/>
    <lineage>
        <taxon>Bacteria</taxon>
        <taxon>Pseudomonadati</taxon>
        <taxon>Bacteroidota</taxon>
        <taxon>Sphingobacteriia</taxon>
        <taxon>Sphingobacteriales</taxon>
        <taxon>Sphingobacteriaceae</taxon>
        <taxon>Pseudopedobacter</taxon>
    </lineage>
</organism>
<comment type="catalytic activity">
    <reaction evidence="6">
        <text>L-lysyl-[protein] + 3 S-adenosyl-L-methionine = N(6),N(6),N(6)-trimethyl-L-lysyl-[protein] + 3 S-adenosyl-L-homocysteine + 3 H(+)</text>
        <dbReference type="Rhea" id="RHEA:54192"/>
        <dbReference type="Rhea" id="RHEA-COMP:9752"/>
        <dbReference type="Rhea" id="RHEA-COMP:13826"/>
        <dbReference type="ChEBI" id="CHEBI:15378"/>
        <dbReference type="ChEBI" id="CHEBI:29969"/>
        <dbReference type="ChEBI" id="CHEBI:57856"/>
        <dbReference type="ChEBI" id="CHEBI:59789"/>
        <dbReference type="ChEBI" id="CHEBI:61961"/>
    </reaction>
</comment>
<dbReference type="Gene3D" id="3.40.50.150">
    <property type="entry name" value="Vaccinia Virus protein VP39"/>
    <property type="match status" value="1"/>
</dbReference>
<gene>
    <name evidence="6" type="primary">prmA</name>
    <name evidence="7" type="ORF">DI598_01570</name>
</gene>
<dbReference type="NCBIfam" id="NF001785">
    <property type="entry name" value="PRK00517.2-2"/>
    <property type="match status" value="1"/>
</dbReference>
<evidence type="ECO:0000256" key="2">
    <source>
        <dbReference type="ARBA" id="ARBA00022490"/>
    </source>
</evidence>
<reference evidence="7 8" key="1">
    <citation type="submission" date="2017-11" db="EMBL/GenBank/DDBJ databases">
        <title>Infants hospitalized years apart are colonized by the same room-sourced microbial strains.</title>
        <authorList>
            <person name="Brooks B."/>
            <person name="Olm M.R."/>
            <person name="Firek B.A."/>
            <person name="Baker R."/>
            <person name="Thomas B.C."/>
            <person name="Morowitz M.J."/>
            <person name="Banfield J.F."/>
        </authorList>
    </citation>
    <scope>NUCLEOTIDE SEQUENCE [LARGE SCALE GENOMIC DNA]</scope>
    <source>
        <strain evidence="7">S2_009_000_R2_76</strain>
    </source>
</reference>
<accession>A0A2W5FAV5</accession>
<evidence type="ECO:0000256" key="1">
    <source>
        <dbReference type="ARBA" id="ARBA00009741"/>
    </source>
</evidence>
<feature type="binding site" evidence="6">
    <location>
        <position position="224"/>
    </location>
    <ligand>
        <name>S-adenosyl-L-methionine</name>
        <dbReference type="ChEBI" id="CHEBI:59789"/>
    </ligand>
</feature>
<dbReference type="InterPro" id="IPR004498">
    <property type="entry name" value="Ribosomal_PrmA_MeTrfase"/>
</dbReference>
<evidence type="ECO:0000256" key="3">
    <source>
        <dbReference type="ARBA" id="ARBA00022603"/>
    </source>
</evidence>
<dbReference type="GO" id="GO:0005737">
    <property type="term" value="C:cytoplasm"/>
    <property type="evidence" value="ECO:0007669"/>
    <property type="project" value="UniProtKB-SubCell"/>
</dbReference>
<keyword evidence="2 6" id="KW-0963">Cytoplasm</keyword>
<dbReference type="PANTHER" id="PTHR43648">
    <property type="entry name" value="ELECTRON TRANSFER FLAVOPROTEIN BETA SUBUNIT LYSINE METHYLTRANSFERASE"/>
    <property type="match status" value="1"/>
</dbReference>
<comment type="function">
    <text evidence="6">Methylates ribosomal protein L11.</text>
</comment>
<comment type="similarity">
    <text evidence="1 6">Belongs to the methyltransferase superfamily. PrmA family.</text>
</comment>
<dbReference type="PANTHER" id="PTHR43648:SF1">
    <property type="entry name" value="ELECTRON TRANSFER FLAVOPROTEIN BETA SUBUNIT LYSINE METHYLTRANSFERASE"/>
    <property type="match status" value="1"/>
</dbReference>
<feature type="binding site" evidence="6">
    <location>
        <position position="161"/>
    </location>
    <ligand>
        <name>S-adenosyl-L-methionine</name>
        <dbReference type="ChEBI" id="CHEBI:59789"/>
    </ligand>
</feature>
<protein>
    <recommendedName>
        <fullName evidence="6">Ribosomal protein L11 methyltransferase</fullName>
        <shortName evidence="6">L11 Mtase</shortName>
        <ecNumber evidence="6">2.1.1.-</ecNumber>
    </recommendedName>
</protein>